<dbReference type="InParanoid" id="A0A2P5IDB9"/>
<dbReference type="Proteomes" id="UP000094444">
    <property type="component" value="Unassembled WGS sequence"/>
</dbReference>
<gene>
    <name evidence="1" type="ORF">DHEL01_v201082</name>
</gene>
<accession>A0A2P5IDB9</accession>
<comment type="caution">
    <text evidence="1">The sequence shown here is derived from an EMBL/GenBank/DDBJ whole genome shotgun (WGS) entry which is preliminary data.</text>
</comment>
<keyword evidence="2" id="KW-1185">Reference proteome</keyword>
<organism evidence="1 2">
    <name type="scientific">Diaporthe helianthi</name>
    <dbReference type="NCBI Taxonomy" id="158607"/>
    <lineage>
        <taxon>Eukaryota</taxon>
        <taxon>Fungi</taxon>
        <taxon>Dikarya</taxon>
        <taxon>Ascomycota</taxon>
        <taxon>Pezizomycotina</taxon>
        <taxon>Sordariomycetes</taxon>
        <taxon>Sordariomycetidae</taxon>
        <taxon>Diaporthales</taxon>
        <taxon>Diaporthaceae</taxon>
        <taxon>Diaporthe</taxon>
    </lineage>
</organism>
<protein>
    <submittedName>
        <fullName evidence="1">Uncharacterized protein</fullName>
    </submittedName>
</protein>
<evidence type="ECO:0000313" key="1">
    <source>
        <dbReference type="EMBL" id="POS80514.1"/>
    </source>
</evidence>
<dbReference type="OrthoDB" id="10368094at2759"/>
<name>A0A2P5IDB9_DIAHE</name>
<sequence length="144" mass="15920">MRSWPQQHRGVALGRATGAIDASCTPLGRPLYRANGTVWAALYVFQMSHCVDHGSPATRSMSPHTPRVWIGSRCRKATSQEVEIPGRSEQLMMQVPPTSPSALFAESWMAHRELARRTNSEPGSILHVADRQGRRRAASAQSFL</sequence>
<reference evidence="1" key="1">
    <citation type="submission" date="2017-09" db="EMBL/GenBank/DDBJ databases">
        <title>Polyketide synthases of a Diaporthe helianthi virulent isolate.</title>
        <authorList>
            <person name="Baroncelli R."/>
        </authorList>
    </citation>
    <scope>NUCLEOTIDE SEQUENCE [LARGE SCALE GENOMIC DNA]</scope>
    <source>
        <strain evidence="1">7/96</strain>
    </source>
</reference>
<evidence type="ECO:0000313" key="2">
    <source>
        <dbReference type="Proteomes" id="UP000094444"/>
    </source>
</evidence>
<proteinExistence type="predicted"/>
<dbReference type="EMBL" id="MAVT02000046">
    <property type="protein sequence ID" value="POS80514.1"/>
    <property type="molecule type" value="Genomic_DNA"/>
</dbReference>
<dbReference type="AlphaFoldDB" id="A0A2P5IDB9"/>